<evidence type="ECO:0000256" key="2">
    <source>
        <dbReference type="ARBA" id="ARBA00006906"/>
    </source>
</evidence>
<evidence type="ECO:0000256" key="5">
    <source>
        <dbReference type="ARBA" id="ARBA00023277"/>
    </source>
</evidence>
<dbReference type="Gene3D" id="3.20.20.70">
    <property type="entry name" value="Aldolase class I"/>
    <property type="match status" value="1"/>
</dbReference>
<evidence type="ECO:0000313" key="6">
    <source>
        <dbReference type="EMBL" id="TFW22909.1"/>
    </source>
</evidence>
<proteinExistence type="inferred from homology"/>
<comment type="caution">
    <text evidence="6">The sequence shown here is derived from an EMBL/GenBank/DDBJ whole genome shotgun (WGS) entry which is preliminary data.</text>
</comment>
<dbReference type="PROSITE" id="PS00160">
    <property type="entry name" value="ALDOLASE_KDPG_KHG_2"/>
    <property type="match status" value="1"/>
</dbReference>
<comment type="pathway">
    <text evidence="1">Carbohydrate acid metabolism.</text>
</comment>
<evidence type="ECO:0000256" key="3">
    <source>
        <dbReference type="ARBA" id="ARBA00011233"/>
    </source>
</evidence>
<dbReference type="InterPro" id="IPR000887">
    <property type="entry name" value="Aldlse_KDPG_KHG"/>
</dbReference>
<evidence type="ECO:0000313" key="7">
    <source>
        <dbReference type="Proteomes" id="UP000298438"/>
    </source>
</evidence>
<dbReference type="PANTHER" id="PTHR30246:SF1">
    <property type="entry name" value="2-DEHYDRO-3-DEOXY-6-PHOSPHOGALACTONATE ALDOLASE-RELATED"/>
    <property type="match status" value="1"/>
</dbReference>
<dbReference type="RefSeq" id="WP_135206564.1">
    <property type="nucleotide sequence ID" value="NZ_SPVF01000101.1"/>
</dbReference>
<dbReference type="AlphaFoldDB" id="A0A4Y9SG99"/>
<dbReference type="SUPFAM" id="SSF51569">
    <property type="entry name" value="Aldolase"/>
    <property type="match status" value="1"/>
</dbReference>
<keyword evidence="7" id="KW-1185">Reference proteome</keyword>
<dbReference type="Pfam" id="PF01081">
    <property type="entry name" value="Aldolase"/>
    <property type="match status" value="1"/>
</dbReference>
<comment type="subunit">
    <text evidence="3">Homotrimer.</text>
</comment>
<comment type="similarity">
    <text evidence="2">Belongs to the KHG/KDPG aldolase family.</text>
</comment>
<sequence>MNLAQYQPPIVAILRGLQPEEAPAVAQALHGAGIRMLEVPLNRPHAAESIATTAALGLPDVLVGGGTMLTNADVDAVRAAGGRLFVSPHCDPDLIRYAVKAGMVCVPGVATPSEAFAALRAGAHALKLFPAEALGQAGLKALKTVLPAGTLVWPVGGVEPDSMAAWIAAGANGFGIGSAIYKPGMDAADVGAAARRFVDGWRTHNKENA</sequence>
<keyword evidence="5" id="KW-0119">Carbohydrate metabolism</keyword>
<dbReference type="NCBIfam" id="NF006600">
    <property type="entry name" value="PRK09140.1"/>
    <property type="match status" value="1"/>
</dbReference>
<organism evidence="6 7">
    <name type="scientific">Zemynaea arenosa</name>
    <dbReference type="NCBI Taxonomy" id="2561931"/>
    <lineage>
        <taxon>Bacteria</taxon>
        <taxon>Pseudomonadati</taxon>
        <taxon>Pseudomonadota</taxon>
        <taxon>Betaproteobacteria</taxon>
        <taxon>Burkholderiales</taxon>
        <taxon>Oxalobacteraceae</taxon>
        <taxon>Telluria group</taxon>
        <taxon>Zemynaea</taxon>
    </lineage>
</organism>
<dbReference type="EMBL" id="SPVF01000101">
    <property type="protein sequence ID" value="TFW22909.1"/>
    <property type="molecule type" value="Genomic_DNA"/>
</dbReference>
<dbReference type="CDD" id="cd00452">
    <property type="entry name" value="KDPG_aldolase"/>
    <property type="match status" value="1"/>
</dbReference>
<evidence type="ECO:0000256" key="1">
    <source>
        <dbReference type="ARBA" id="ARBA00004761"/>
    </source>
</evidence>
<dbReference type="InterPro" id="IPR013785">
    <property type="entry name" value="Aldolase_TIM"/>
</dbReference>
<reference evidence="6 7" key="1">
    <citation type="submission" date="2019-03" db="EMBL/GenBank/DDBJ databases">
        <title>Draft Genome Sequence of Massilia arenosa sp. nov., a Novel Massilia Species Isolated from a Sandy-loam Maize Soil.</title>
        <authorList>
            <person name="Raths R."/>
            <person name="Peta V."/>
            <person name="Bucking H."/>
        </authorList>
    </citation>
    <scope>NUCLEOTIDE SEQUENCE [LARGE SCALE GENOMIC DNA]</scope>
    <source>
        <strain evidence="6 7">MC02</strain>
    </source>
</reference>
<dbReference type="OrthoDB" id="8590323at2"/>
<dbReference type="PANTHER" id="PTHR30246">
    <property type="entry name" value="2-KETO-3-DEOXY-6-PHOSPHOGLUCONATE ALDOLASE"/>
    <property type="match status" value="1"/>
</dbReference>
<dbReference type="InterPro" id="IPR031338">
    <property type="entry name" value="KDPG/KHG_AS_2"/>
</dbReference>
<gene>
    <name evidence="6" type="ORF">E4L96_07340</name>
</gene>
<evidence type="ECO:0000256" key="4">
    <source>
        <dbReference type="ARBA" id="ARBA00023239"/>
    </source>
</evidence>
<accession>A0A4Y9SG99</accession>
<protein>
    <submittedName>
        <fullName evidence="6">2-dehydro-3-deoxy-6-phosphogalactonate aldolase</fullName>
    </submittedName>
</protein>
<name>A0A4Y9SG99_9BURK</name>
<dbReference type="Proteomes" id="UP000298438">
    <property type="component" value="Unassembled WGS sequence"/>
</dbReference>
<keyword evidence="4" id="KW-0456">Lyase</keyword>
<dbReference type="GO" id="GO:0016829">
    <property type="term" value="F:lyase activity"/>
    <property type="evidence" value="ECO:0007669"/>
    <property type="project" value="UniProtKB-KW"/>
</dbReference>